<dbReference type="PANTHER" id="PTHR22893:SF91">
    <property type="entry name" value="NADPH DEHYDROGENASE 2-RELATED"/>
    <property type="match status" value="1"/>
</dbReference>
<dbReference type="GO" id="GO:0010181">
    <property type="term" value="F:FMN binding"/>
    <property type="evidence" value="ECO:0007669"/>
    <property type="project" value="InterPro"/>
</dbReference>
<keyword evidence="3" id="KW-1185">Reference proteome</keyword>
<dbReference type="SUPFAM" id="SSF51395">
    <property type="entry name" value="FMN-linked oxidoreductases"/>
    <property type="match status" value="1"/>
</dbReference>
<dbReference type="RefSeq" id="XP_066079326.1">
    <property type="nucleotide sequence ID" value="XM_066223229.1"/>
</dbReference>
<evidence type="ECO:0000313" key="3">
    <source>
        <dbReference type="Proteomes" id="UP001355207"/>
    </source>
</evidence>
<feature type="domain" description="NADH:flavin oxidoreductase/NADH oxidase N-terminal" evidence="1">
    <location>
        <begin position="24"/>
        <end position="126"/>
    </location>
</feature>
<reference evidence="2 3" key="1">
    <citation type="submission" date="2024-01" db="EMBL/GenBank/DDBJ databases">
        <title>Comparative genomics of Cryptococcus and Kwoniella reveals pathogenesis evolution and contrasting modes of karyotype evolution via chromosome fusion or intercentromeric recombination.</title>
        <authorList>
            <person name="Coelho M.A."/>
            <person name="David-Palma M."/>
            <person name="Shea T."/>
            <person name="Bowers K."/>
            <person name="McGinley-Smith S."/>
            <person name="Mohammad A.W."/>
            <person name="Gnirke A."/>
            <person name="Yurkov A.M."/>
            <person name="Nowrousian M."/>
            <person name="Sun S."/>
            <person name="Cuomo C.A."/>
            <person name="Heitman J."/>
        </authorList>
    </citation>
    <scope>NUCLEOTIDE SEQUENCE [LARGE SCALE GENOMIC DNA]</scope>
    <source>
        <strain evidence="2 3">CBS 6074</strain>
    </source>
</reference>
<dbReference type="InterPro" id="IPR001155">
    <property type="entry name" value="OxRdtase_FMN_N"/>
</dbReference>
<accession>A0AAX4K588</accession>
<evidence type="ECO:0000259" key="1">
    <source>
        <dbReference type="Pfam" id="PF00724"/>
    </source>
</evidence>
<dbReference type="Pfam" id="PF00724">
    <property type="entry name" value="Oxidored_FMN"/>
    <property type="match status" value="1"/>
</dbReference>
<dbReference type="Proteomes" id="UP001355207">
    <property type="component" value="Chromosome 10"/>
</dbReference>
<dbReference type="Gene3D" id="3.20.20.70">
    <property type="entry name" value="Aldolase class I"/>
    <property type="match status" value="1"/>
</dbReference>
<proteinExistence type="predicted"/>
<dbReference type="GeneID" id="91098191"/>
<name>A0AAX4K588_9TREE</name>
<dbReference type="GO" id="GO:0016491">
    <property type="term" value="F:oxidoreductase activity"/>
    <property type="evidence" value="ECO:0007669"/>
    <property type="project" value="InterPro"/>
</dbReference>
<organism evidence="2 3">
    <name type="scientific">Kwoniella dendrophila CBS 6074</name>
    <dbReference type="NCBI Taxonomy" id="1295534"/>
    <lineage>
        <taxon>Eukaryota</taxon>
        <taxon>Fungi</taxon>
        <taxon>Dikarya</taxon>
        <taxon>Basidiomycota</taxon>
        <taxon>Agaricomycotina</taxon>
        <taxon>Tremellomycetes</taxon>
        <taxon>Tremellales</taxon>
        <taxon>Cryptococcaceae</taxon>
        <taxon>Kwoniella</taxon>
    </lineage>
</organism>
<evidence type="ECO:0000313" key="2">
    <source>
        <dbReference type="EMBL" id="WWC92564.1"/>
    </source>
</evidence>
<sequence>MTVINATSSTLRQAVRNKALSSGNLFKPYQLGNLSLKHRIVMAPMTRLRAGEKDGIPSEWAIDYYSSRATDGGLIITEAVSPSLKSRVWNYIPCIESEDQIKRWKEITEAVHAKGGKIIIQLAQAG</sequence>
<dbReference type="PANTHER" id="PTHR22893">
    <property type="entry name" value="NADH OXIDOREDUCTASE-RELATED"/>
    <property type="match status" value="1"/>
</dbReference>
<dbReference type="AlphaFoldDB" id="A0AAX4K588"/>
<gene>
    <name evidence="2" type="ORF">L201_007523</name>
</gene>
<dbReference type="InterPro" id="IPR013785">
    <property type="entry name" value="Aldolase_TIM"/>
</dbReference>
<dbReference type="InterPro" id="IPR045247">
    <property type="entry name" value="Oye-like"/>
</dbReference>
<protein>
    <recommendedName>
        <fullName evidence="1">NADH:flavin oxidoreductase/NADH oxidase N-terminal domain-containing protein</fullName>
    </recommendedName>
</protein>
<dbReference type="EMBL" id="CP144107">
    <property type="protein sequence ID" value="WWC92564.1"/>
    <property type="molecule type" value="Genomic_DNA"/>
</dbReference>